<evidence type="ECO:0000313" key="1">
    <source>
        <dbReference type="EMBL" id="PSK99277.1"/>
    </source>
</evidence>
<evidence type="ECO:0000313" key="2">
    <source>
        <dbReference type="Proteomes" id="UP000240708"/>
    </source>
</evidence>
<dbReference type="Proteomes" id="UP000240708">
    <property type="component" value="Unassembled WGS sequence"/>
</dbReference>
<reference evidence="1 2" key="1">
    <citation type="submission" date="2018-03" db="EMBL/GenBank/DDBJ databases">
        <title>Genomic Encyclopedia of Archaeal and Bacterial Type Strains, Phase II (KMG-II): from individual species to whole genera.</title>
        <authorList>
            <person name="Goeker M."/>
        </authorList>
    </citation>
    <scope>NUCLEOTIDE SEQUENCE [LARGE SCALE GENOMIC DNA]</scope>
    <source>
        <strain evidence="1 2">DSM 28057</strain>
    </source>
</reference>
<accession>A0A2P8DPX3</accession>
<organism evidence="1 2">
    <name type="scientific">Cecembia rubra</name>
    <dbReference type="NCBI Taxonomy" id="1485585"/>
    <lineage>
        <taxon>Bacteria</taxon>
        <taxon>Pseudomonadati</taxon>
        <taxon>Bacteroidota</taxon>
        <taxon>Cytophagia</taxon>
        <taxon>Cytophagales</taxon>
        <taxon>Cyclobacteriaceae</taxon>
        <taxon>Cecembia</taxon>
    </lineage>
</organism>
<dbReference type="EMBL" id="PYGF01000017">
    <property type="protein sequence ID" value="PSK99277.1"/>
    <property type="molecule type" value="Genomic_DNA"/>
</dbReference>
<protein>
    <recommendedName>
        <fullName evidence="3">META domain-containing protein</fullName>
    </recommendedName>
</protein>
<comment type="caution">
    <text evidence="1">The sequence shown here is derived from an EMBL/GenBank/DDBJ whole genome shotgun (WGS) entry which is preliminary data.</text>
</comment>
<proteinExistence type="predicted"/>
<name>A0A2P8DPX3_9BACT</name>
<keyword evidence="2" id="KW-1185">Reference proteome</keyword>
<sequence length="165" mass="18714">MPNHNFLFLPGHFKSEFRLYWVKDKTLKKIIIGLIFGLLGALSACNSVENEFRSSLEGQFAGTFERTDKGISLGVAEVTLAFEGDRFGGSGGANRYPSICQGTFALSRNTITFNNTCFFTAEFDWSLILSGTYQIRREGEEIVFRRSMGDLIDTYRLRRVEVLRQ</sequence>
<evidence type="ECO:0008006" key="3">
    <source>
        <dbReference type="Google" id="ProtNLM"/>
    </source>
</evidence>
<gene>
    <name evidence="1" type="ORF">CLV48_11763</name>
</gene>
<dbReference type="AlphaFoldDB" id="A0A2P8DPX3"/>